<dbReference type="InterPro" id="IPR000011">
    <property type="entry name" value="UBQ/SUMO-activ_enz_E1-like"/>
</dbReference>
<dbReference type="Pfam" id="PF10585">
    <property type="entry name" value="UBA_E1_SCCH"/>
    <property type="match status" value="1"/>
</dbReference>
<dbReference type="Gene3D" id="1.10.10.2660">
    <property type="entry name" value="Ubiquitin-activating enzyme E1, SCCH domain"/>
    <property type="match status" value="1"/>
</dbReference>
<dbReference type="GO" id="GO:0016925">
    <property type="term" value="P:protein sumoylation"/>
    <property type="evidence" value="ECO:0007669"/>
    <property type="project" value="TreeGrafter"/>
</dbReference>
<dbReference type="FunFam" id="3.50.50.80:FF:000002">
    <property type="entry name" value="SUMO-activating enzyme subunit 2"/>
    <property type="match status" value="1"/>
</dbReference>
<dbReference type="NCBIfam" id="TIGR01408">
    <property type="entry name" value="Ube1"/>
    <property type="match status" value="1"/>
</dbReference>
<dbReference type="Pfam" id="PF00899">
    <property type="entry name" value="ThiF"/>
    <property type="match status" value="2"/>
</dbReference>
<dbReference type="PANTHER" id="PTHR10953:SF4">
    <property type="entry name" value="UBIQUITIN-ACTIVATING ENZYME E1 C-TERMINAL DOMAIN-CONTAINING PROTEIN"/>
    <property type="match status" value="1"/>
</dbReference>
<dbReference type="InterPro" id="IPR042063">
    <property type="entry name" value="Ubi_acti_E1_SCCH"/>
</dbReference>
<dbReference type="Proteomes" id="UP000179807">
    <property type="component" value="Unassembled WGS sequence"/>
</dbReference>
<dbReference type="RefSeq" id="XP_068369112.1">
    <property type="nucleotide sequence ID" value="XM_068514170.1"/>
</dbReference>
<dbReference type="FunFam" id="3.50.50.80:FF:000001">
    <property type="entry name" value="ubiquitin-like modifier-activating enzyme 1"/>
    <property type="match status" value="1"/>
</dbReference>
<dbReference type="PANTHER" id="PTHR10953">
    <property type="entry name" value="UBIQUITIN-ACTIVATING ENZYME E1"/>
    <property type="match status" value="1"/>
</dbReference>
<comment type="catalytic activity">
    <reaction evidence="1">
        <text>ATP + ubiquitin + [E1 ubiquitin-activating enzyme]-L-cysteine = AMP + diphosphate + S-ubiquitinyl-[E1 ubiquitin-activating enzyme]-L-cysteine.</text>
        <dbReference type="EC" id="6.2.1.45"/>
    </reaction>
</comment>
<dbReference type="InterPro" id="IPR035985">
    <property type="entry name" value="Ubiquitin-activating_enz"/>
</dbReference>
<evidence type="ECO:0000256" key="1">
    <source>
        <dbReference type="ARBA" id="ARBA00000488"/>
    </source>
</evidence>
<dbReference type="OrthoDB" id="10252231at2759"/>
<evidence type="ECO:0000313" key="11">
    <source>
        <dbReference type="Proteomes" id="UP000179807"/>
    </source>
</evidence>
<name>A0A1J4KYM3_9EUKA</name>
<dbReference type="GO" id="GO:0005737">
    <property type="term" value="C:cytoplasm"/>
    <property type="evidence" value="ECO:0007669"/>
    <property type="project" value="TreeGrafter"/>
</dbReference>
<dbReference type="SMART" id="SM00985">
    <property type="entry name" value="UBA_e1_C"/>
    <property type="match status" value="1"/>
</dbReference>
<dbReference type="GeneID" id="94848874"/>
<evidence type="ECO:0000256" key="5">
    <source>
        <dbReference type="ARBA" id="ARBA00022598"/>
    </source>
</evidence>
<comment type="caution">
    <text evidence="10">The sequence shown here is derived from an EMBL/GenBank/DDBJ whole genome shotgun (WGS) entry which is preliminary data.</text>
</comment>
<proteinExistence type="inferred from homology"/>
<dbReference type="InterPro" id="IPR042302">
    <property type="entry name" value="E1_FCCH_sf"/>
</dbReference>
<dbReference type="Gene3D" id="3.40.50.12550">
    <property type="entry name" value="Ubiquitin-activating enzyme E1, inactive adenylation domain, subdomain 2"/>
    <property type="match status" value="1"/>
</dbReference>
<evidence type="ECO:0000256" key="6">
    <source>
        <dbReference type="ARBA" id="ARBA00022741"/>
    </source>
</evidence>
<keyword evidence="7" id="KW-0833">Ubl conjugation pathway</keyword>
<gene>
    <name evidence="10" type="primary">UBA1</name>
    <name evidence="10" type="ORF">TRFO_42158</name>
</gene>
<evidence type="ECO:0000256" key="3">
    <source>
        <dbReference type="ARBA" id="ARBA00005673"/>
    </source>
</evidence>
<comment type="pathway">
    <text evidence="2">Protein modification; protein ubiquitination.</text>
</comment>
<dbReference type="FunFam" id="3.40.50.720:FF:000015">
    <property type="entry name" value="Ubiquitin-activating enzyme E1 1"/>
    <property type="match status" value="1"/>
</dbReference>
<dbReference type="Gene3D" id="3.10.290.60">
    <property type="entry name" value="Ubiquitin-activating enzyme E1, UFD domain"/>
    <property type="match status" value="1"/>
</dbReference>
<dbReference type="InterPro" id="IPR018965">
    <property type="entry name" value="Ub-activating_enz_E1_C"/>
</dbReference>
<dbReference type="FunFam" id="2.40.30.180:FF:000002">
    <property type="entry name" value="Ubiquitin-activating enzyme E1 2"/>
    <property type="match status" value="1"/>
</dbReference>
<dbReference type="InterPro" id="IPR000594">
    <property type="entry name" value="ThiF_NAD_FAD-bd"/>
</dbReference>
<dbReference type="Gene3D" id="3.40.50.720">
    <property type="entry name" value="NAD(P)-binding Rossmann-like Domain"/>
    <property type="match status" value="1"/>
</dbReference>
<dbReference type="GO" id="GO:0004839">
    <property type="term" value="F:ubiquitin activating enzyme activity"/>
    <property type="evidence" value="ECO:0007669"/>
    <property type="project" value="UniProtKB-EC"/>
</dbReference>
<accession>A0A1J4KYM3</accession>
<dbReference type="Gene3D" id="3.50.50.80">
    <property type="entry name" value="Ubiquitin-activating enzyme E1, inactive adenylation domain, subdomain 1"/>
    <property type="match status" value="1"/>
</dbReference>
<evidence type="ECO:0000256" key="2">
    <source>
        <dbReference type="ARBA" id="ARBA00004906"/>
    </source>
</evidence>
<dbReference type="SUPFAM" id="SSF69572">
    <property type="entry name" value="Activating enzymes of the ubiquitin-like proteins"/>
    <property type="match status" value="2"/>
</dbReference>
<dbReference type="EC" id="6.2.1.45" evidence="4"/>
<evidence type="ECO:0000313" key="10">
    <source>
        <dbReference type="EMBL" id="OHT15976.1"/>
    </source>
</evidence>
<organism evidence="10 11">
    <name type="scientific">Tritrichomonas foetus</name>
    <dbReference type="NCBI Taxonomy" id="1144522"/>
    <lineage>
        <taxon>Eukaryota</taxon>
        <taxon>Metamonada</taxon>
        <taxon>Parabasalia</taxon>
        <taxon>Tritrichomonadida</taxon>
        <taxon>Tritrichomonadidae</taxon>
        <taxon>Tritrichomonas</taxon>
    </lineage>
</organism>
<keyword evidence="6" id="KW-0547">Nucleotide-binding</keyword>
<dbReference type="InterPro" id="IPR045886">
    <property type="entry name" value="ThiF/MoeB/HesA"/>
</dbReference>
<keyword evidence="8" id="KW-0067">ATP-binding</keyword>
<dbReference type="VEuPathDB" id="TrichDB:TRFO_42158"/>
<dbReference type="PRINTS" id="PR01849">
    <property type="entry name" value="UBIQUITINACT"/>
</dbReference>
<dbReference type="AlphaFoldDB" id="A0A1J4KYM3"/>
<keyword evidence="11" id="KW-1185">Reference proteome</keyword>
<dbReference type="GO" id="GO:0031510">
    <property type="term" value="C:SUMO activating enzyme complex"/>
    <property type="evidence" value="ECO:0007669"/>
    <property type="project" value="TreeGrafter"/>
</dbReference>
<comment type="similarity">
    <text evidence="3">Belongs to the ubiquitin-activating E1 family.</text>
</comment>
<evidence type="ECO:0000256" key="7">
    <source>
        <dbReference type="ARBA" id="ARBA00022786"/>
    </source>
</evidence>
<dbReference type="GO" id="GO:0005524">
    <property type="term" value="F:ATP binding"/>
    <property type="evidence" value="ECO:0007669"/>
    <property type="project" value="UniProtKB-KW"/>
</dbReference>
<dbReference type="InterPro" id="IPR019572">
    <property type="entry name" value="UBA_E1_SCCH"/>
</dbReference>
<evidence type="ECO:0000256" key="4">
    <source>
        <dbReference type="ARBA" id="ARBA00012990"/>
    </source>
</evidence>
<reference evidence="10" key="1">
    <citation type="submission" date="2016-10" db="EMBL/GenBank/DDBJ databases">
        <authorList>
            <person name="Benchimol M."/>
            <person name="Almeida L.G."/>
            <person name="Vasconcelos A.T."/>
            <person name="Perreira-Neves A."/>
            <person name="Rosa I.A."/>
            <person name="Tasca T."/>
            <person name="Bogo M.R."/>
            <person name="de Souza W."/>
        </authorList>
    </citation>
    <scope>NUCLEOTIDE SEQUENCE [LARGE SCALE GENOMIC DNA]</scope>
    <source>
        <strain evidence="10">K</strain>
    </source>
</reference>
<evidence type="ECO:0000256" key="8">
    <source>
        <dbReference type="ARBA" id="ARBA00022840"/>
    </source>
</evidence>
<dbReference type="Pfam" id="PF09358">
    <property type="entry name" value="E1_UFD"/>
    <property type="match status" value="1"/>
</dbReference>
<sequence length="987" mass="112239">MMNQANTQNSTHTTYHKEESEIDQKLYSRQIYTIGLDAMKKLTSSSVLISGMGGLGVEIAKNIILAGVKSVTVHDTKMTTIMDLASNFYLNENSIGKNRALESYIQLTQLNNYVTVNASTDELTERFISNFNCIVLTDSYKFSEIQRISIICHSHNIKLIITETRGVFGYIFDDFGNDFIVSDPTGETPSRFLISFITKSKDGVVTIQDGETHNLSDGDHVRFEEVQGMIELNDKEFPVKVINNRQFSIGDTSSFGEYSNIHRVGYGNQVILPITLNFREYSEALKYSSDTMNLPFDYCCLGRDQQVILAFVTEQYCLEKNQNDFISVAKEVNEIYHIVDEIDENLLQEFIREEGAVISPSCATIGGIAGQEVIKSISGKFTPLTQFLGMGYLESIPSNHEYSLCNDRYDPYRIVFGNQQQEVMQNLKYFMVGAGAIGCEQLKNWALMGVATKENGHIYITDMDAIEKSNLNRQFLFRSSDIGKMKSDIAAQVARKINPSLKIESHQNKIGEETESYYNEEFYEKLSGVCNALDNVESRRYTDRKCTFFNKPLLESGTLGKKAHFQIVIPNLTEAYSDQTDPENDNIAVCTLHNYPSNINHTCAWGREKFHELFEKKPQLARKLLTEPDYIKQFDDSLSNDLTETIEAATKLLVSEKCVIFNDCIKWARNLFESFFNIEIRKLQTNFPEDYINPTNGLPFWSEGKRFPRVLTYDPTNEYHANFITSAAILQAKVCGIVISHPIKDIPLIAQKYTGKEFNFMKENTNEAPISNYDQLLNSIRPFIGKPTKITPEVFEKDDDTNYHMEFISAAANLRAINYYIEPQNKLEITRIAGKIIPAIATTTAMICGLVALEMYKVHSIDDEKRNDLSTFRFGSINVAIPLFNITEPGKCKNKICEISGDITFNELFNHIKQLYQANILMLSAGKNMIYSVYNKNHQKILSEKIKDHLIKEFKMEPNVKVLELVPFGEDDEGNDADIPTIKLRIC</sequence>
<dbReference type="InterPro" id="IPR042449">
    <property type="entry name" value="Ub-E1_IAD_1"/>
</dbReference>
<dbReference type="EMBL" id="MLAK01000164">
    <property type="protein sequence ID" value="OHT15976.1"/>
    <property type="molecule type" value="Genomic_DNA"/>
</dbReference>
<dbReference type="UniPathway" id="UPA00143"/>
<keyword evidence="5" id="KW-0436">Ligase</keyword>
<dbReference type="InterPro" id="IPR018075">
    <property type="entry name" value="UBQ-activ_enz_E1"/>
</dbReference>
<dbReference type="GO" id="GO:0019948">
    <property type="term" value="F:SUMO activating enzyme activity"/>
    <property type="evidence" value="ECO:0007669"/>
    <property type="project" value="TreeGrafter"/>
</dbReference>
<dbReference type="InterPro" id="IPR038252">
    <property type="entry name" value="UBA_E1_C_sf"/>
</dbReference>
<evidence type="ECO:0000259" key="9">
    <source>
        <dbReference type="SMART" id="SM00985"/>
    </source>
</evidence>
<feature type="domain" description="Ubiquitin-activating enzyme E1 C-terminal" evidence="9">
    <location>
        <begin position="872"/>
        <end position="982"/>
    </location>
</feature>
<dbReference type="Gene3D" id="2.40.30.180">
    <property type="entry name" value="Ubiquitin-activating enzyme E1, FCCH domain"/>
    <property type="match status" value="1"/>
</dbReference>
<protein>
    <recommendedName>
        <fullName evidence="4">E1 ubiquitin-activating enzyme</fullName>
        <ecNumber evidence="4">6.2.1.45</ecNumber>
    </recommendedName>
</protein>